<feature type="compositionally biased region" description="Polar residues" evidence="1">
    <location>
        <begin position="30"/>
        <end position="50"/>
    </location>
</feature>
<dbReference type="OrthoDB" id="49238at2759"/>
<dbReference type="SUPFAM" id="SSF50156">
    <property type="entry name" value="PDZ domain-like"/>
    <property type="match status" value="1"/>
</dbReference>
<dbReference type="InterPro" id="IPR001478">
    <property type="entry name" value="PDZ"/>
</dbReference>
<keyword evidence="2" id="KW-0812">Transmembrane</keyword>
<feature type="compositionally biased region" description="Low complexity" evidence="1">
    <location>
        <begin position="55"/>
        <end position="66"/>
    </location>
</feature>
<protein>
    <recommendedName>
        <fullName evidence="3">PDZ domain-containing protein</fullName>
    </recommendedName>
</protein>
<organism evidence="4 5">
    <name type="scientific">Thalassiosira oceanica</name>
    <name type="common">Marine diatom</name>
    <dbReference type="NCBI Taxonomy" id="159749"/>
    <lineage>
        <taxon>Eukaryota</taxon>
        <taxon>Sar</taxon>
        <taxon>Stramenopiles</taxon>
        <taxon>Ochrophyta</taxon>
        <taxon>Bacillariophyta</taxon>
        <taxon>Coscinodiscophyceae</taxon>
        <taxon>Thalassiosirophycidae</taxon>
        <taxon>Thalassiosirales</taxon>
        <taxon>Thalassiosiraceae</taxon>
        <taxon>Thalassiosira</taxon>
    </lineage>
</organism>
<evidence type="ECO:0000313" key="5">
    <source>
        <dbReference type="Proteomes" id="UP000266841"/>
    </source>
</evidence>
<dbReference type="PROSITE" id="PS50106">
    <property type="entry name" value="PDZ"/>
    <property type="match status" value="1"/>
</dbReference>
<feature type="compositionally biased region" description="Polar residues" evidence="1">
    <location>
        <begin position="388"/>
        <end position="407"/>
    </location>
</feature>
<comment type="caution">
    <text evidence="4">The sequence shown here is derived from an EMBL/GenBank/DDBJ whole genome shotgun (WGS) entry which is preliminary data.</text>
</comment>
<dbReference type="CDD" id="cd00136">
    <property type="entry name" value="PDZ_canonical"/>
    <property type="match status" value="1"/>
</dbReference>
<sequence>MASPTSKPLDESTSLEPSKSPVTARPTEIPTFSPTATPSLQPVTASPTSKPSDESTTSFSPTATPSEDAQLALIVGTPTTATKPSVRPVSSPPVLKPLPSPVISATKFPTFAPTNSPVKDSVYSNDSTSFNYNYTSGAEGGAATVGSADEEASLTDEVKDVETNVTLKVIGMSDEMDLAAKDVVEMSCVVFIYEQIDVAKDVSCKVIDQHIMQSELFVVLQVKGIDVPLDYDEADFDQQVNDAFDDSIDEFVGVIAKVAREIGIDYFDDVQVERSQGDLDDKENELVSDYLGNVEGEKAGGLTPGAIAGIAIGAVVVIALFGRLYRKKRSQGHDPNGDPTRVDPYAESLAQRKGGFGNTLSIQNERLGSINEQGSYMYSLEDGLATPMSRQSQQLGTPTNPSQDCTNGNDSQRIIIDIFAPKGKLGIIIDTCSEGPIVHSVKPMSPLDGHIQRGDLIVGIDDEDTSTMSAHDLTRLVARKSKKERKITVARSIGPQECWMCQ</sequence>
<feature type="compositionally biased region" description="Polar residues" evidence="1">
    <location>
        <begin position="1"/>
        <end position="21"/>
    </location>
</feature>
<reference evidence="4 5" key="1">
    <citation type="journal article" date="2012" name="Genome Biol.">
        <title>Genome and low-iron response of an oceanic diatom adapted to chronic iron limitation.</title>
        <authorList>
            <person name="Lommer M."/>
            <person name="Specht M."/>
            <person name="Roy A.S."/>
            <person name="Kraemer L."/>
            <person name="Andreson R."/>
            <person name="Gutowska M.A."/>
            <person name="Wolf J."/>
            <person name="Bergner S.V."/>
            <person name="Schilhabel M.B."/>
            <person name="Klostermeier U.C."/>
            <person name="Beiko R.G."/>
            <person name="Rosenstiel P."/>
            <person name="Hippler M."/>
            <person name="Laroche J."/>
        </authorList>
    </citation>
    <scope>NUCLEOTIDE SEQUENCE [LARGE SCALE GENOMIC DNA]</scope>
    <source>
        <strain evidence="4 5">CCMP1005</strain>
    </source>
</reference>
<accession>K0SRN5</accession>
<feature type="domain" description="PDZ" evidence="3">
    <location>
        <begin position="422"/>
        <end position="493"/>
    </location>
</feature>
<keyword evidence="5" id="KW-1185">Reference proteome</keyword>
<keyword evidence="2" id="KW-0472">Membrane</keyword>
<evidence type="ECO:0000313" key="4">
    <source>
        <dbReference type="EMBL" id="EJK68060.1"/>
    </source>
</evidence>
<dbReference type="eggNOG" id="ENOG502STF0">
    <property type="taxonomic scope" value="Eukaryota"/>
</dbReference>
<dbReference type="EMBL" id="AGNL01012137">
    <property type="protein sequence ID" value="EJK68060.1"/>
    <property type="molecule type" value="Genomic_DNA"/>
</dbReference>
<dbReference type="PANTHER" id="PTHR38909">
    <property type="entry name" value="G PROTEIN GAMMA DOMAIN-CONTAINING PROTEIN"/>
    <property type="match status" value="1"/>
</dbReference>
<dbReference type="AlphaFoldDB" id="K0SRN5"/>
<gene>
    <name evidence="4" type="ORF">THAOC_10803</name>
</gene>
<dbReference type="OMA" id="HCINPSS"/>
<dbReference type="SMART" id="SM00228">
    <property type="entry name" value="PDZ"/>
    <property type="match status" value="1"/>
</dbReference>
<dbReference type="PANTHER" id="PTHR38909:SF1">
    <property type="entry name" value="G PROTEIN GAMMA DOMAIN-CONTAINING PROTEIN"/>
    <property type="match status" value="1"/>
</dbReference>
<feature type="transmembrane region" description="Helical" evidence="2">
    <location>
        <begin position="301"/>
        <end position="321"/>
    </location>
</feature>
<dbReference type="Proteomes" id="UP000266841">
    <property type="component" value="Unassembled WGS sequence"/>
</dbReference>
<evidence type="ECO:0000256" key="2">
    <source>
        <dbReference type="SAM" id="Phobius"/>
    </source>
</evidence>
<dbReference type="InterPro" id="IPR036034">
    <property type="entry name" value="PDZ_sf"/>
</dbReference>
<feature type="region of interest" description="Disordered" evidence="1">
    <location>
        <begin position="1"/>
        <end position="68"/>
    </location>
</feature>
<name>K0SRN5_THAOC</name>
<feature type="region of interest" description="Disordered" evidence="1">
    <location>
        <begin position="78"/>
        <end position="97"/>
    </location>
</feature>
<dbReference type="Pfam" id="PF00595">
    <property type="entry name" value="PDZ"/>
    <property type="match status" value="1"/>
</dbReference>
<evidence type="ECO:0000256" key="1">
    <source>
        <dbReference type="SAM" id="MobiDB-lite"/>
    </source>
</evidence>
<evidence type="ECO:0000259" key="3">
    <source>
        <dbReference type="PROSITE" id="PS50106"/>
    </source>
</evidence>
<proteinExistence type="predicted"/>
<feature type="region of interest" description="Disordered" evidence="1">
    <location>
        <begin position="387"/>
        <end position="407"/>
    </location>
</feature>
<dbReference type="Gene3D" id="2.30.42.10">
    <property type="match status" value="1"/>
</dbReference>
<keyword evidence="2" id="KW-1133">Transmembrane helix</keyword>